<proteinExistence type="predicted"/>
<accession>A0A4V1LEM7</accession>
<comment type="caution">
    <text evidence="2">The sequence shown here is derived from an EMBL/GenBank/DDBJ whole genome shotgun (WGS) entry which is preliminary data.</text>
</comment>
<evidence type="ECO:0000313" key="2">
    <source>
        <dbReference type="EMBL" id="RXI48505.1"/>
    </source>
</evidence>
<reference evidence="2 3" key="1">
    <citation type="submission" date="2018-06" db="EMBL/GenBank/DDBJ databases">
        <title>Genome conservation of Clostridium tetani.</title>
        <authorList>
            <person name="Bruggemann H."/>
            <person name="Popoff M.R."/>
        </authorList>
    </citation>
    <scope>NUCLEOTIDE SEQUENCE [LARGE SCALE GENOMIC DNA]</scope>
    <source>
        <strain evidence="2 3">2017.061</strain>
    </source>
</reference>
<gene>
    <name evidence="2" type="ORF">DP130_07170</name>
</gene>
<dbReference type="Proteomes" id="UP000290921">
    <property type="component" value="Unassembled WGS sequence"/>
</dbReference>
<protein>
    <recommendedName>
        <fullName evidence="4">Bacteriocin</fullName>
    </recommendedName>
</protein>
<name>A0A4V1LEM7_CLOTA</name>
<dbReference type="RefSeq" id="WP_129030350.1">
    <property type="nucleotide sequence ID" value="NZ_QMAP01000006.1"/>
</dbReference>
<organism evidence="2 3">
    <name type="scientific">Clostridium tetani</name>
    <dbReference type="NCBI Taxonomy" id="1513"/>
    <lineage>
        <taxon>Bacteria</taxon>
        <taxon>Bacillati</taxon>
        <taxon>Bacillota</taxon>
        <taxon>Clostridia</taxon>
        <taxon>Eubacteriales</taxon>
        <taxon>Clostridiaceae</taxon>
        <taxon>Clostridium</taxon>
    </lineage>
</organism>
<evidence type="ECO:0008006" key="4">
    <source>
        <dbReference type="Google" id="ProtNLM"/>
    </source>
</evidence>
<dbReference type="EMBL" id="QMAP01000006">
    <property type="protein sequence ID" value="RXI48505.1"/>
    <property type="molecule type" value="Genomic_DNA"/>
</dbReference>
<feature type="chain" id="PRO_5020191894" description="Bacteriocin" evidence="1">
    <location>
        <begin position="25"/>
        <end position="117"/>
    </location>
</feature>
<evidence type="ECO:0000313" key="3">
    <source>
        <dbReference type="Proteomes" id="UP000290921"/>
    </source>
</evidence>
<feature type="signal peptide" evidence="1">
    <location>
        <begin position="1"/>
        <end position="24"/>
    </location>
</feature>
<sequence length="117" mass="12651">MKLKKKSLILSSLIALSVISPVMARDGVTMYPGEQGRNETSCGCSKLPVIHKVGVIRKSNSNGTCGLSYVGRDGYDLGTQVHVGPQTQIATGYGWAQTNTMCKGQDTTVSETHWQQY</sequence>
<dbReference type="AlphaFoldDB" id="A0A4V1LEM7"/>
<evidence type="ECO:0000256" key="1">
    <source>
        <dbReference type="SAM" id="SignalP"/>
    </source>
</evidence>
<keyword evidence="1" id="KW-0732">Signal</keyword>